<feature type="transmembrane region" description="Helical" evidence="1">
    <location>
        <begin position="20"/>
        <end position="37"/>
    </location>
</feature>
<keyword evidence="1" id="KW-1133">Transmembrane helix</keyword>
<evidence type="ECO:0000256" key="1">
    <source>
        <dbReference type="SAM" id="Phobius"/>
    </source>
</evidence>
<keyword evidence="1" id="KW-0812">Transmembrane</keyword>
<dbReference type="Proteomes" id="UP000196386">
    <property type="component" value="Unassembled WGS sequence"/>
</dbReference>
<dbReference type="AlphaFoldDB" id="A0A1Y4N7P1"/>
<dbReference type="RefSeq" id="WP_087299679.1">
    <property type="nucleotide sequence ID" value="NZ_NFKP01000003.1"/>
</dbReference>
<name>A0A1Y4N7P1_9FIRM</name>
<feature type="transmembrane region" description="Helical" evidence="1">
    <location>
        <begin position="42"/>
        <end position="62"/>
    </location>
</feature>
<accession>A0A1Y4N7P1</accession>
<evidence type="ECO:0000313" key="2">
    <source>
        <dbReference type="EMBL" id="OUP70583.1"/>
    </source>
</evidence>
<gene>
    <name evidence="2" type="ORF">B5F11_03855</name>
</gene>
<organism evidence="2 3">
    <name type="scientific">Anaerotruncus colihominis</name>
    <dbReference type="NCBI Taxonomy" id="169435"/>
    <lineage>
        <taxon>Bacteria</taxon>
        <taxon>Bacillati</taxon>
        <taxon>Bacillota</taxon>
        <taxon>Clostridia</taxon>
        <taxon>Eubacteriales</taxon>
        <taxon>Oscillospiraceae</taxon>
        <taxon>Anaerotruncus</taxon>
    </lineage>
</organism>
<evidence type="ECO:0000313" key="3">
    <source>
        <dbReference type="Proteomes" id="UP000196386"/>
    </source>
</evidence>
<reference evidence="3" key="1">
    <citation type="submission" date="2017-04" db="EMBL/GenBank/DDBJ databases">
        <title>Function of individual gut microbiota members based on whole genome sequencing of pure cultures obtained from chicken caecum.</title>
        <authorList>
            <person name="Medvecky M."/>
            <person name="Cejkova D."/>
            <person name="Polansky O."/>
            <person name="Karasova D."/>
            <person name="Kubasova T."/>
            <person name="Cizek A."/>
            <person name="Rychlik I."/>
        </authorList>
    </citation>
    <scope>NUCLEOTIDE SEQUENCE [LARGE SCALE GENOMIC DNA]</scope>
    <source>
        <strain evidence="3">An175</strain>
    </source>
</reference>
<proteinExistence type="predicted"/>
<comment type="caution">
    <text evidence="2">The sequence shown here is derived from an EMBL/GenBank/DDBJ whole genome shotgun (WGS) entry which is preliminary data.</text>
</comment>
<sequence length="67" mass="7531">MKYVLENIADAFTLENWSNLDMIWLVILATAFAVFLCTKVKLIVKVLVTVLLVLIALTYFGIIPSTL</sequence>
<dbReference type="EMBL" id="NFKP01000003">
    <property type="protein sequence ID" value="OUP70583.1"/>
    <property type="molecule type" value="Genomic_DNA"/>
</dbReference>
<protein>
    <submittedName>
        <fullName evidence="2">Uncharacterized protein</fullName>
    </submittedName>
</protein>
<keyword evidence="1" id="KW-0472">Membrane</keyword>